<dbReference type="InterPro" id="IPR029052">
    <property type="entry name" value="Metallo-depent_PP-like"/>
</dbReference>
<organism evidence="7 8">
    <name type="scientific">Marinobacterium lutimaris</name>
    <dbReference type="NCBI Taxonomy" id="568106"/>
    <lineage>
        <taxon>Bacteria</taxon>
        <taxon>Pseudomonadati</taxon>
        <taxon>Pseudomonadota</taxon>
        <taxon>Gammaproteobacteria</taxon>
        <taxon>Oceanospirillales</taxon>
        <taxon>Oceanospirillaceae</taxon>
        <taxon>Marinobacterium</taxon>
    </lineage>
</organism>
<comment type="similarity">
    <text evidence="4">Belongs to the cyclic nucleotide phosphodiesterase class-III family.</text>
</comment>
<evidence type="ECO:0000313" key="7">
    <source>
        <dbReference type="EMBL" id="SEG05280.1"/>
    </source>
</evidence>
<evidence type="ECO:0000256" key="1">
    <source>
        <dbReference type="ARBA" id="ARBA00022723"/>
    </source>
</evidence>
<evidence type="ECO:0000256" key="5">
    <source>
        <dbReference type="SAM" id="MobiDB-lite"/>
    </source>
</evidence>
<evidence type="ECO:0000256" key="4">
    <source>
        <dbReference type="ARBA" id="ARBA00025742"/>
    </source>
</evidence>
<sequence length="287" mass="33479">MRILHLSDPHFGTIPDAVRQQMEQQVHELAPDLIILSGDITQRSKEREFELAGEFVERMPNVPLVAVPGNHDISLFNLARRLFDPYGLFEKTFGRLPPFTVEKDGVQVIALNSAPRWRHINGEIDSRFLREQLAEYIRTPARLRIAVLHHPLDCRRMQDRYNLTRGHRRAVEVLSEYGIDLVLGGHIHDTLMRTSEHRYPRIFPRMLMLLAGTCMSSRTRLGAPNSFNLIDLPEDHLVQVQRWDLDKKQGGFHPVEQGRFSRDEKGWQLQEYQRPDHPERPPKSQHF</sequence>
<dbReference type="RefSeq" id="WP_104002143.1">
    <property type="nucleotide sequence ID" value="NZ_FNVQ01000001.1"/>
</dbReference>
<evidence type="ECO:0000256" key="2">
    <source>
        <dbReference type="ARBA" id="ARBA00022801"/>
    </source>
</evidence>
<dbReference type="InterPro" id="IPR050884">
    <property type="entry name" value="CNP_phosphodiesterase-III"/>
</dbReference>
<evidence type="ECO:0000256" key="3">
    <source>
        <dbReference type="ARBA" id="ARBA00023004"/>
    </source>
</evidence>
<feature type="compositionally biased region" description="Basic and acidic residues" evidence="5">
    <location>
        <begin position="273"/>
        <end position="287"/>
    </location>
</feature>
<dbReference type="PANTHER" id="PTHR42988">
    <property type="entry name" value="PHOSPHOHYDROLASE"/>
    <property type="match status" value="1"/>
</dbReference>
<dbReference type="InterPro" id="IPR004843">
    <property type="entry name" value="Calcineurin-like_PHP"/>
</dbReference>
<dbReference type="SUPFAM" id="SSF56300">
    <property type="entry name" value="Metallo-dependent phosphatases"/>
    <property type="match status" value="1"/>
</dbReference>
<keyword evidence="8" id="KW-1185">Reference proteome</keyword>
<dbReference type="Pfam" id="PF00149">
    <property type="entry name" value="Metallophos"/>
    <property type="match status" value="1"/>
</dbReference>
<dbReference type="OrthoDB" id="9811542at2"/>
<dbReference type="PANTHER" id="PTHR42988:SF2">
    <property type="entry name" value="CYCLIC NUCLEOTIDE PHOSPHODIESTERASE CBUA0032-RELATED"/>
    <property type="match status" value="1"/>
</dbReference>
<dbReference type="Proteomes" id="UP000236745">
    <property type="component" value="Unassembled WGS sequence"/>
</dbReference>
<proteinExistence type="inferred from homology"/>
<evidence type="ECO:0000313" key="8">
    <source>
        <dbReference type="Proteomes" id="UP000236745"/>
    </source>
</evidence>
<keyword evidence="2" id="KW-0378">Hydrolase</keyword>
<dbReference type="AlphaFoldDB" id="A0A1H5X1P6"/>
<protein>
    <submittedName>
        <fullName evidence="7">3',5'-cyclic AMP phosphodiesterase CpdA</fullName>
    </submittedName>
</protein>
<accession>A0A1H5X1P6</accession>
<keyword evidence="3" id="KW-0408">Iron</keyword>
<reference evidence="7 8" key="1">
    <citation type="submission" date="2016-10" db="EMBL/GenBank/DDBJ databases">
        <authorList>
            <person name="de Groot N.N."/>
        </authorList>
    </citation>
    <scope>NUCLEOTIDE SEQUENCE [LARGE SCALE GENOMIC DNA]</scope>
    <source>
        <strain evidence="7 8">DSM 22012</strain>
    </source>
</reference>
<gene>
    <name evidence="7" type="ORF">SAMN05444390_1011225</name>
</gene>
<evidence type="ECO:0000259" key="6">
    <source>
        <dbReference type="Pfam" id="PF00149"/>
    </source>
</evidence>
<dbReference type="GO" id="GO:0016787">
    <property type="term" value="F:hydrolase activity"/>
    <property type="evidence" value="ECO:0007669"/>
    <property type="project" value="UniProtKB-KW"/>
</dbReference>
<dbReference type="Gene3D" id="3.60.21.10">
    <property type="match status" value="1"/>
</dbReference>
<name>A0A1H5X1P6_9GAMM</name>
<dbReference type="GO" id="GO:0046872">
    <property type="term" value="F:metal ion binding"/>
    <property type="evidence" value="ECO:0007669"/>
    <property type="project" value="UniProtKB-KW"/>
</dbReference>
<feature type="region of interest" description="Disordered" evidence="5">
    <location>
        <begin position="249"/>
        <end position="287"/>
    </location>
</feature>
<keyword evidence="1" id="KW-0479">Metal-binding</keyword>
<feature type="domain" description="Calcineurin-like phosphoesterase" evidence="6">
    <location>
        <begin position="1"/>
        <end position="188"/>
    </location>
</feature>
<dbReference type="EMBL" id="FNVQ01000001">
    <property type="protein sequence ID" value="SEG05280.1"/>
    <property type="molecule type" value="Genomic_DNA"/>
</dbReference>